<feature type="non-terminal residue" evidence="2">
    <location>
        <position position="151"/>
    </location>
</feature>
<evidence type="ECO:0000313" key="3">
    <source>
        <dbReference type="Proteomes" id="UP000191691"/>
    </source>
</evidence>
<dbReference type="AlphaFoldDB" id="A0A1V6Z5N8"/>
<proteinExistence type="predicted"/>
<gene>
    <name evidence="2" type="ORF">PENNAL_c0003G04602</name>
</gene>
<dbReference type="Proteomes" id="UP000191691">
    <property type="component" value="Unassembled WGS sequence"/>
</dbReference>
<dbReference type="STRING" id="60175.A0A1V6Z5N8"/>
<dbReference type="EMBL" id="MOOB01000003">
    <property type="protein sequence ID" value="OQE94804.1"/>
    <property type="molecule type" value="Genomic_DNA"/>
</dbReference>
<accession>A0A1V6Z5N8</accession>
<evidence type="ECO:0000256" key="1">
    <source>
        <dbReference type="SAM" id="MobiDB-lite"/>
    </source>
</evidence>
<name>A0A1V6Z5N8_PENNA</name>
<evidence type="ECO:0000313" key="2">
    <source>
        <dbReference type="EMBL" id="OQE94804.1"/>
    </source>
</evidence>
<keyword evidence="3" id="KW-1185">Reference proteome</keyword>
<feature type="non-terminal residue" evidence="2">
    <location>
        <position position="1"/>
    </location>
</feature>
<reference evidence="3" key="1">
    <citation type="journal article" date="2017" name="Nat. Microbiol.">
        <title>Global analysis of biosynthetic gene clusters reveals vast potential of secondary metabolite production in Penicillium species.</title>
        <authorList>
            <person name="Nielsen J.C."/>
            <person name="Grijseels S."/>
            <person name="Prigent S."/>
            <person name="Ji B."/>
            <person name="Dainat J."/>
            <person name="Nielsen K.F."/>
            <person name="Frisvad J.C."/>
            <person name="Workman M."/>
            <person name="Nielsen J."/>
        </authorList>
    </citation>
    <scope>NUCLEOTIDE SEQUENCE [LARGE SCALE GENOMIC DNA]</scope>
    <source>
        <strain evidence="3">IBT 13039</strain>
    </source>
</reference>
<comment type="caution">
    <text evidence="2">The sequence shown here is derived from an EMBL/GenBank/DDBJ whole genome shotgun (WGS) entry which is preliminary data.</text>
</comment>
<protein>
    <submittedName>
        <fullName evidence="2">Uncharacterized protein</fullName>
    </submittedName>
</protein>
<organism evidence="2 3">
    <name type="scientific">Penicillium nalgiovense</name>
    <dbReference type="NCBI Taxonomy" id="60175"/>
    <lineage>
        <taxon>Eukaryota</taxon>
        <taxon>Fungi</taxon>
        <taxon>Dikarya</taxon>
        <taxon>Ascomycota</taxon>
        <taxon>Pezizomycotina</taxon>
        <taxon>Eurotiomycetes</taxon>
        <taxon>Eurotiomycetidae</taxon>
        <taxon>Eurotiales</taxon>
        <taxon>Aspergillaceae</taxon>
        <taxon>Penicillium</taxon>
    </lineage>
</organism>
<feature type="region of interest" description="Disordered" evidence="1">
    <location>
        <begin position="13"/>
        <end position="52"/>
    </location>
</feature>
<sequence>YGQLECCVDSSSTISYTGSKSATAGTSDPICHKSVRPAAQTATESPQRTDHQRRLDYMVPSDVLSSLHRLYQELGSVALLRAEIEELRAQNNKSAIRMKKGFRDALLAGIQNSRTMDARFVSTAENISDMLAGLEELLGSEGQTGSAKEPK</sequence>